<sequence length="1015" mass="112881">MSHKDIAAVWSTLHCRADIDNILQELIGRYVLDASLDRALYRATAFSHIVALRTIFDLQRTYLQSPDLSFESRTSLLNPDILFSAIKHLLQVKVSAFCAHDGLPDHDAYCSFVSQALVSGIRALHLQNRRLSLSEYEAIIHKFELAWSIETLRGVDHFSVNLFCRRMLAELSNNEQTNRLSSPACGIVQLQDFFHGLYPLGGSVDALAHAAKTAITTSRSSADWFYCALVLYDMSWGTVGAIIQICMGNQYYKGSDNNDLARDAALMTLSSQFKMLDQLFRDSTSSSPPGELEWVYEQIQTMLFMNVKPGCCGRECICLGAHSAYVQELWAQCISKEASESIHRHFEKILHLEIEPALKSLQLTLEARHAILPDAGEELFAFSRKMVDFTNEWCPGVLKSPGHDSRTAITPDDTFIINCPELHPVPGKILLPSLEENSLIKRRRASLSSEDFQLLKDVPSRTGCKQCPHKANFISVRKIEPLSQLSAYVQEKLNDRRKLLRTKADMITKSPNKTPSPPPSGRATLSRRHESSVLPRYNRSQDYSIAELPSIVHTLPPRRESNLSLAFSETATRLHRATTSNVDIPGTGMSSPPKSSSPATTYLTSSSAHSHHSDSLSRPSSRTFSTSPFPTQEETTTLPEVFEPSKSKLSSLTSPRSIQSDAGSGIFQLPSRKWPFKSRGGPKGAFNIPSAKFFTSGRALLLWNDKGVCLYDLQNILSISHHIITPGDILLAAGGTKKTGIVSRKDPIILLHIFQVANQTPIQEMEIEEVPSAMALSSNDQYLALKFRNYVRVVDTINRSSFQHKLPIQNGRSGPNDHLVTFSTDCLSFAATTRFEPEKVVTYFCECQNPSNGDFVESGAPFGLVGDDGLSSIVYSDKSAFLTTFTEKGYPVYLNLLPARSSSRVMRDKNQQVGSRIHGAALCATGQNLVLLNDRNEIFWVETPFGKERAPTRVGSIKREKSVKREVELSMPSSDEAHVFWIYKGKGVLVTMGRFGGKSKPLELDIDLDHLLEAD</sequence>
<organism evidence="3 4">
    <name type="scientific">Hyaloscypha hepaticicola</name>
    <dbReference type="NCBI Taxonomy" id="2082293"/>
    <lineage>
        <taxon>Eukaryota</taxon>
        <taxon>Fungi</taxon>
        <taxon>Dikarya</taxon>
        <taxon>Ascomycota</taxon>
        <taxon>Pezizomycotina</taxon>
        <taxon>Leotiomycetes</taxon>
        <taxon>Helotiales</taxon>
        <taxon>Hyaloscyphaceae</taxon>
        <taxon>Hyaloscypha</taxon>
    </lineage>
</organism>
<feature type="region of interest" description="Disordered" evidence="1">
    <location>
        <begin position="504"/>
        <end position="538"/>
    </location>
</feature>
<feature type="compositionally biased region" description="Low complexity" evidence="1">
    <location>
        <begin position="647"/>
        <end position="657"/>
    </location>
</feature>
<evidence type="ECO:0000313" key="4">
    <source>
        <dbReference type="Proteomes" id="UP000235672"/>
    </source>
</evidence>
<dbReference type="OrthoDB" id="5411560at2759"/>
<dbReference type="AlphaFoldDB" id="A0A2J6QK94"/>
<name>A0A2J6QK94_9HELO</name>
<feature type="region of interest" description="Disordered" evidence="1">
    <location>
        <begin position="576"/>
        <end position="659"/>
    </location>
</feature>
<dbReference type="EMBL" id="KZ613467">
    <property type="protein sequence ID" value="PMD26673.1"/>
    <property type="molecule type" value="Genomic_DNA"/>
</dbReference>
<gene>
    <name evidence="3" type="ORF">NA56DRAFT_685009</name>
</gene>
<dbReference type="Proteomes" id="UP000235672">
    <property type="component" value="Unassembled WGS sequence"/>
</dbReference>
<reference evidence="3 4" key="1">
    <citation type="submission" date="2016-05" db="EMBL/GenBank/DDBJ databases">
        <title>A degradative enzymes factory behind the ericoid mycorrhizal symbiosis.</title>
        <authorList>
            <consortium name="DOE Joint Genome Institute"/>
            <person name="Martino E."/>
            <person name="Morin E."/>
            <person name="Grelet G."/>
            <person name="Kuo A."/>
            <person name="Kohler A."/>
            <person name="Daghino S."/>
            <person name="Barry K."/>
            <person name="Choi C."/>
            <person name="Cichocki N."/>
            <person name="Clum A."/>
            <person name="Copeland A."/>
            <person name="Hainaut M."/>
            <person name="Haridas S."/>
            <person name="Labutti K."/>
            <person name="Lindquist E."/>
            <person name="Lipzen A."/>
            <person name="Khouja H.-R."/>
            <person name="Murat C."/>
            <person name="Ohm R."/>
            <person name="Olson A."/>
            <person name="Spatafora J."/>
            <person name="Veneault-Fourrey C."/>
            <person name="Henrissat B."/>
            <person name="Grigoriev I."/>
            <person name="Martin F."/>
            <person name="Perotto S."/>
        </authorList>
    </citation>
    <scope>NUCLEOTIDE SEQUENCE [LARGE SCALE GENOMIC DNA]</scope>
    <source>
        <strain evidence="3 4">UAMH 7357</strain>
    </source>
</reference>
<dbReference type="Pfam" id="PF23388">
    <property type="entry name" value="DUF7099"/>
    <property type="match status" value="1"/>
</dbReference>
<feature type="compositionally biased region" description="Low complexity" evidence="1">
    <location>
        <begin position="616"/>
        <end position="631"/>
    </location>
</feature>
<evidence type="ECO:0000256" key="1">
    <source>
        <dbReference type="SAM" id="MobiDB-lite"/>
    </source>
</evidence>
<evidence type="ECO:0000313" key="3">
    <source>
        <dbReference type="EMBL" id="PMD26673.1"/>
    </source>
</evidence>
<dbReference type="STRING" id="1745343.A0A2J6QK94"/>
<feature type="domain" description="DUF7099" evidence="2">
    <location>
        <begin position="699"/>
        <end position="943"/>
    </location>
</feature>
<protein>
    <recommendedName>
        <fullName evidence="2">DUF7099 domain-containing protein</fullName>
    </recommendedName>
</protein>
<evidence type="ECO:0000259" key="2">
    <source>
        <dbReference type="Pfam" id="PF23388"/>
    </source>
</evidence>
<proteinExistence type="predicted"/>
<accession>A0A2J6QK94</accession>
<dbReference type="SUPFAM" id="SSF82171">
    <property type="entry name" value="DPP6 N-terminal domain-like"/>
    <property type="match status" value="1"/>
</dbReference>
<keyword evidence="4" id="KW-1185">Reference proteome</keyword>
<dbReference type="InterPro" id="IPR055525">
    <property type="entry name" value="DUF7099"/>
</dbReference>